<accession>A0A8D2PS47</accession>
<dbReference type="AlphaFoldDB" id="A0A8D2PS47"/>
<evidence type="ECO:0000313" key="2">
    <source>
        <dbReference type="Proteomes" id="UP000694401"/>
    </source>
</evidence>
<organism evidence="1 2">
    <name type="scientific">Zosterops lateralis melanops</name>
    <dbReference type="NCBI Taxonomy" id="1220523"/>
    <lineage>
        <taxon>Eukaryota</taxon>
        <taxon>Metazoa</taxon>
        <taxon>Chordata</taxon>
        <taxon>Craniata</taxon>
        <taxon>Vertebrata</taxon>
        <taxon>Euteleostomi</taxon>
        <taxon>Archelosauria</taxon>
        <taxon>Archosauria</taxon>
        <taxon>Dinosauria</taxon>
        <taxon>Saurischia</taxon>
        <taxon>Theropoda</taxon>
        <taxon>Coelurosauria</taxon>
        <taxon>Aves</taxon>
        <taxon>Neognathae</taxon>
        <taxon>Neoaves</taxon>
        <taxon>Telluraves</taxon>
        <taxon>Australaves</taxon>
        <taxon>Passeriformes</taxon>
        <taxon>Sylvioidea</taxon>
        <taxon>Zosteropidae</taxon>
        <taxon>Zosterops</taxon>
    </lineage>
</organism>
<evidence type="ECO:0000313" key="1">
    <source>
        <dbReference type="Ensembl" id="ENSZLMP00000018498.1"/>
    </source>
</evidence>
<protein>
    <submittedName>
        <fullName evidence="1">Uncharacterized protein</fullName>
    </submittedName>
</protein>
<dbReference type="Ensembl" id="ENSZLMT00000019004.1">
    <property type="protein sequence ID" value="ENSZLMP00000018498.1"/>
    <property type="gene ID" value="ENSZLMG00000012798.1"/>
</dbReference>
<sequence>MRDLKQRNLWPFPHSWHDLQVPPQLPLEHWEVPQQREEASACSWAALAQDMSSPGFLEGWHLLHPHSFTFFCPFLPYQAMV</sequence>
<proteinExistence type="predicted"/>
<reference evidence="1" key="1">
    <citation type="submission" date="2025-08" db="UniProtKB">
        <authorList>
            <consortium name="Ensembl"/>
        </authorList>
    </citation>
    <scope>IDENTIFICATION</scope>
</reference>
<reference evidence="1" key="2">
    <citation type="submission" date="2025-09" db="UniProtKB">
        <authorList>
            <consortium name="Ensembl"/>
        </authorList>
    </citation>
    <scope>IDENTIFICATION</scope>
</reference>
<dbReference type="Proteomes" id="UP000694401">
    <property type="component" value="Unassembled WGS sequence"/>
</dbReference>
<keyword evidence="2" id="KW-1185">Reference proteome</keyword>
<name>A0A8D2PS47_ZOSLA</name>